<proteinExistence type="predicted"/>
<dbReference type="AlphaFoldDB" id="D4MWZ2"/>
<accession>D4MWZ2</accession>
<name>D4MWZ2_ANAHA</name>
<dbReference type="KEGG" id="bprl:CL2_00130"/>
<evidence type="ECO:0000313" key="2">
    <source>
        <dbReference type="Proteomes" id="UP000008960"/>
    </source>
</evidence>
<dbReference type="RefSeq" id="WP_015530158.1">
    <property type="nucleotide sequence ID" value="NC_021016.1"/>
</dbReference>
<dbReference type="Proteomes" id="UP000008960">
    <property type="component" value="Chromosome"/>
</dbReference>
<protein>
    <submittedName>
        <fullName evidence="1">Uncharacterized protein</fullName>
    </submittedName>
</protein>
<organism evidence="1 2">
    <name type="scientific">Anaerostipes hadrus</name>
    <dbReference type="NCBI Taxonomy" id="649756"/>
    <lineage>
        <taxon>Bacteria</taxon>
        <taxon>Bacillati</taxon>
        <taxon>Bacillota</taxon>
        <taxon>Clostridia</taxon>
        <taxon>Lachnospirales</taxon>
        <taxon>Lachnospiraceae</taxon>
        <taxon>Anaerostipes</taxon>
    </lineage>
</organism>
<reference evidence="1 2" key="2">
    <citation type="submission" date="2010-03" db="EMBL/GenBank/DDBJ databases">
        <authorList>
            <person name="Pajon A."/>
        </authorList>
    </citation>
    <scope>NUCLEOTIDE SEQUENCE [LARGE SCALE GENOMIC DNA]</scope>
    <source>
        <strain evidence="1 2">SSC/2</strain>
    </source>
</reference>
<dbReference type="EMBL" id="FP929061">
    <property type="protein sequence ID" value="CBL37137.1"/>
    <property type="molecule type" value="Genomic_DNA"/>
</dbReference>
<sequence length="49" mass="5752">MNKDIKSEVYNALANIMFETGASKEDMDKAINWFNEKFYVDANEEEEND</sequence>
<gene>
    <name evidence="1" type="ORF">CL2_00130</name>
</gene>
<evidence type="ECO:0000313" key="1">
    <source>
        <dbReference type="EMBL" id="CBL37137.1"/>
    </source>
</evidence>
<reference evidence="1 2" key="1">
    <citation type="submission" date="2010-03" db="EMBL/GenBank/DDBJ databases">
        <title>The genome sequence of Clostridiales sp. SSC/2.</title>
        <authorList>
            <consortium name="metaHIT consortium -- http://www.metahit.eu/"/>
            <person name="Pajon A."/>
            <person name="Turner K."/>
            <person name="Parkhill J."/>
            <person name="Duncan S."/>
            <person name="Flint H."/>
        </authorList>
    </citation>
    <scope>NUCLEOTIDE SEQUENCE [LARGE SCALE GENOMIC DNA]</scope>
    <source>
        <strain evidence="1 2">SSC/2</strain>
    </source>
</reference>